<dbReference type="SUPFAM" id="SSF51445">
    <property type="entry name" value="(Trans)glycosidases"/>
    <property type="match status" value="1"/>
</dbReference>
<dbReference type="OrthoDB" id="9760450at2"/>
<feature type="compositionally biased region" description="Basic and acidic residues" evidence="1">
    <location>
        <begin position="808"/>
        <end position="820"/>
    </location>
</feature>
<keyword evidence="4" id="KW-1185">Reference proteome</keyword>
<feature type="signal peptide" evidence="2">
    <location>
        <begin position="1"/>
        <end position="24"/>
    </location>
</feature>
<protein>
    <submittedName>
        <fullName evidence="3">Beta-galactosidase</fullName>
    </submittedName>
</protein>
<proteinExistence type="predicted"/>
<feature type="region of interest" description="Disordered" evidence="1">
    <location>
        <begin position="799"/>
        <end position="837"/>
    </location>
</feature>
<dbReference type="Gene3D" id="3.20.20.80">
    <property type="entry name" value="Glycosidases"/>
    <property type="match status" value="1"/>
</dbReference>
<sequence>MIRRSLRQSLPAVFALLFASPLLAATANQQTLFNFVRPADVVQVATQDASLPQSNAEQTAEGEVLRRVTFNPVARPTLRLSPQNGAWDWSQSGFMSLRVQNAMDWALTLYVAIQSNDGKTLVSRVDLPAGPAQTLLVPLQPTSPLSMGMKAGPPMPMTVEGQRILLASSAGDLDRGQVVSVSVSMDQPKVAQSILLERFGVQNAEAVTQAVYGGLVDAYGQSTRAKWPEKVSSDEQLKSAAAKEQQQLKTWLAEREKSSLDKFGGWTKGPSFKASGFFRTEKRDGRWYLVTPQGHPFYSLGVNTVTPDVNQTYTAGREWMFESLPKADEALAHHFGEGDNRGGNGVDLGRGFNFGQWYDFYGANLQRLYGDPCVLDRDTKSGVAEAAKAEAVEATTEEAAEQPVVPSTAEAGIAEAAKTGAVDATAAKVAETTPSCPCKTTIDEPRWTRHTLDRLQAWGFNTIGNWSAPVLGDAERVPYTLPLSIVGDYASISTGTDWWGGMPDPFDPRFAMATERAVAIAARDHRDDPWLIGYYADNELAWAGPGDDPKARYALAYGTLKMTTDVPAKRAFLKQLRDKYRNQAGLSKAWGIDLPAWELMEDPGFVPPLPSADHPEIEADFKYFQKVFADTYFKTISDSLKWHAPNQLLLGGRFAISTPEAVESCAQYCDVLSFNMYTLQPQDGYDFAQLKSLDKPVLITEFNFGSTDRGPYWGGVTQLAKEEDRGPAYANFLKQALSEPSIVGVHWFQYLDQPVTGRLLDGENGHFGLVGITDLPFQGFVDSVRKSNLAAIEQLGKEAQKASTEANKANHDTEGGRKGEAGQGPGKATGGHSGKGH</sequence>
<evidence type="ECO:0000256" key="1">
    <source>
        <dbReference type="SAM" id="MobiDB-lite"/>
    </source>
</evidence>
<dbReference type="Gene3D" id="2.60.120.430">
    <property type="entry name" value="Galactose-binding lectin"/>
    <property type="match status" value="1"/>
</dbReference>
<dbReference type="EMBL" id="FNKJ01000002">
    <property type="protein sequence ID" value="SDQ14672.1"/>
    <property type="molecule type" value="Genomic_DNA"/>
</dbReference>
<evidence type="ECO:0000313" key="3">
    <source>
        <dbReference type="EMBL" id="SDQ14672.1"/>
    </source>
</evidence>
<feature type="compositionally biased region" description="Gly residues" evidence="1">
    <location>
        <begin position="821"/>
        <end position="837"/>
    </location>
</feature>
<dbReference type="RefSeq" id="WP_090317113.1">
    <property type="nucleotide sequence ID" value="NZ_FNKJ01000002.1"/>
</dbReference>
<evidence type="ECO:0000256" key="2">
    <source>
        <dbReference type="SAM" id="SignalP"/>
    </source>
</evidence>
<dbReference type="InterPro" id="IPR017853">
    <property type="entry name" value="GH"/>
</dbReference>
<evidence type="ECO:0000313" key="4">
    <source>
        <dbReference type="Proteomes" id="UP000199570"/>
    </source>
</evidence>
<name>A0A1H0YHP9_9PSED</name>
<feature type="chain" id="PRO_5043848147" evidence="2">
    <location>
        <begin position="25"/>
        <end position="837"/>
    </location>
</feature>
<keyword evidence="2" id="KW-0732">Signal</keyword>
<dbReference type="AlphaFoldDB" id="A0A1H0YHP9"/>
<accession>A0A1H0YHP9</accession>
<reference evidence="4" key="1">
    <citation type="submission" date="2016-10" db="EMBL/GenBank/DDBJ databases">
        <authorList>
            <person name="Varghese N."/>
            <person name="Submissions S."/>
        </authorList>
    </citation>
    <scope>NUCLEOTIDE SEQUENCE [LARGE SCALE GENOMIC DNA]</scope>
    <source>
        <strain evidence="4">BS3775</strain>
    </source>
</reference>
<organism evidence="3 4">
    <name type="scientific">Pseudomonas moorei</name>
    <dbReference type="NCBI Taxonomy" id="395599"/>
    <lineage>
        <taxon>Bacteria</taxon>
        <taxon>Pseudomonadati</taxon>
        <taxon>Pseudomonadota</taxon>
        <taxon>Gammaproteobacteria</taxon>
        <taxon>Pseudomonadales</taxon>
        <taxon>Pseudomonadaceae</taxon>
        <taxon>Pseudomonas</taxon>
    </lineage>
</organism>
<gene>
    <name evidence="3" type="ORF">SAMN04490195_0645</name>
</gene>
<dbReference type="Proteomes" id="UP000199570">
    <property type="component" value="Unassembled WGS sequence"/>
</dbReference>